<reference evidence="2 3" key="1">
    <citation type="submission" date="2019-01" db="EMBL/GenBank/DDBJ databases">
        <title>Sequencing of cultivated peanut Arachis hypogaea provides insights into genome evolution and oil improvement.</title>
        <authorList>
            <person name="Chen X."/>
        </authorList>
    </citation>
    <scope>NUCLEOTIDE SEQUENCE [LARGE SCALE GENOMIC DNA]</scope>
    <source>
        <strain evidence="3">cv. Fuhuasheng</strain>
        <tissue evidence="2">Leaves</tissue>
    </source>
</reference>
<keyword evidence="3" id="KW-1185">Reference proteome</keyword>
<evidence type="ECO:0000313" key="2">
    <source>
        <dbReference type="EMBL" id="RYR15105.1"/>
    </source>
</evidence>
<comment type="caution">
    <text evidence="2">The sequence shown here is derived from an EMBL/GenBank/DDBJ whole genome shotgun (WGS) entry which is preliminary data.</text>
</comment>
<name>A0A444ZLR7_ARAHY</name>
<dbReference type="Proteomes" id="UP000289738">
    <property type="component" value="Chromosome B04"/>
</dbReference>
<dbReference type="EMBL" id="SDMP01000014">
    <property type="protein sequence ID" value="RYR15105.1"/>
    <property type="molecule type" value="Genomic_DNA"/>
</dbReference>
<evidence type="ECO:0000256" key="1">
    <source>
        <dbReference type="SAM" id="MobiDB-lite"/>
    </source>
</evidence>
<evidence type="ECO:0000313" key="3">
    <source>
        <dbReference type="Proteomes" id="UP000289738"/>
    </source>
</evidence>
<dbReference type="AlphaFoldDB" id="A0A444ZLR7"/>
<sequence length="163" mass="18072">MSRKARYTKGTRLIPPPPSNGGVSAAAPLRPFLLPRSKPRLEPQTTNGVQVTEPCNEDMDPEANEVDSFGEHIDRMFAASDTEKHKGRKITEFWDVDLIDSDGILKHTKMSVREALEWSLNGSKIILRFNEELQAIGDGAGLLSGILGALGFDYNKFPIYEKS</sequence>
<accession>A0A444ZLR7</accession>
<gene>
    <name evidence="2" type="ORF">Ahy_B04g071829</name>
</gene>
<organism evidence="2 3">
    <name type="scientific">Arachis hypogaea</name>
    <name type="common">Peanut</name>
    <dbReference type="NCBI Taxonomy" id="3818"/>
    <lineage>
        <taxon>Eukaryota</taxon>
        <taxon>Viridiplantae</taxon>
        <taxon>Streptophyta</taxon>
        <taxon>Embryophyta</taxon>
        <taxon>Tracheophyta</taxon>
        <taxon>Spermatophyta</taxon>
        <taxon>Magnoliopsida</taxon>
        <taxon>eudicotyledons</taxon>
        <taxon>Gunneridae</taxon>
        <taxon>Pentapetalae</taxon>
        <taxon>rosids</taxon>
        <taxon>fabids</taxon>
        <taxon>Fabales</taxon>
        <taxon>Fabaceae</taxon>
        <taxon>Papilionoideae</taxon>
        <taxon>50 kb inversion clade</taxon>
        <taxon>dalbergioids sensu lato</taxon>
        <taxon>Dalbergieae</taxon>
        <taxon>Pterocarpus clade</taxon>
        <taxon>Arachis</taxon>
    </lineage>
</organism>
<feature type="compositionally biased region" description="Acidic residues" evidence="1">
    <location>
        <begin position="55"/>
        <end position="64"/>
    </location>
</feature>
<protein>
    <submittedName>
        <fullName evidence="2">Uncharacterized protein</fullName>
    </submittedName>
</protein>
<proteinExistence type="predicted"/>
<feature type="region of interest" description="Disordered" evidence="1">
    <location>
        <begin position="1"/>
        <end position="64"/>
    </location>
</feature>